<geneLocation type="plasmid" evidence="2 3">
    <name>unnamed2</name>
</geneLocation>
<dbReference type="CDD" id="cd02513">
    <property type="entry name" value="CMP-NeuAc_Synthase"/>
    <property type="match status" value="1"/>
</dbReference>
<keyword evidence="2" id="KW-0548">Nucleotidyltransferase</keyword>
<feature type="region of interest" description="Disordered" evidence="1">
    <location>
        <begin position="190"/>
        <end position="216"/>
    </location>
</feature>
<evidence type="ECO:0000256" key="1">
    <source>
        <dbReference type="SAM" id="MobiDB-lite"/>
    </source>
</evidence>
<protein>
    <submittedName>
        <fullName evidence="2">Acylneuraminate cytidylyltransferase family protein</fullName>
    </submittedName>
</protein>
<dbReference type="SUPFAM" id="SSF53448">
    <property type="entry name" value="Nucleotide-diphospho-sugar transferases"/>
    <property type="match status" value="1"/>
</dbReference>
<keyword evidence="2" id="KW-0808">Transferase</keyword>
<dbReference type="InterPro" id="IPR050793">
    <property type="entry name" value="CMP-NeuNAc_synthase"/>
</dbReference>
<proteinExistence type="predicted"/>
<dbReference type="PANTHER" id="PTHR21485">
    <property type="entry name" value="HAD SUPERFAMILY MEMBERS CMAS AND KDSC"/>
    <property type="match status" value="1"/>
</dbReference>
<reference evidence="2" key="1">
    <citation type="submission" date="2022-10" db="EMBL/GenBank/DDBJ databases">
        <title>Roseovarius pelagicus sp. nov., isolated from Arctic seawater.</title>
        <authorList>
            <person name="Hong Y.W."/>
            <person name="Hwang C.Y."/>
        </authorList>
    </citation>
    <scope>NUCLEOTIDE SEQUENCE</scope>
    <source>
        <strain evidence="2">HL-MP18</strain>
        <plasmid evidence="2">unnamed2</plasmid>
    </source>
</reference>
<dbReference type="PANTHER" id="PTHR21485:SF3">
    <property type="entry name" value="N-ACYLNEURAMINATE CYTIDYLYLTRANSFERASE"/>
    <property type="match status" value="1"/>
</dbReference>
<sequence length="216" mass="22897">MDLVAVIPARGGSKRLPGKNIRPLGGLPLIAWTIRAAIEASIFDEIVVTTDDSGISACAQDAGARVIDRPAVLASDTACSADVVRHAIDLLKLPDAASFMLMQPTSPFRTAEHMREALALRGHGCSSVMGIVAGKPLGWALNMDSDGMLHPALSAQAVLHDDSPPTARTERFTCRTAGCSDNTPNFTTRRRGDMSCVSPTASISTSWMSSNWPRPS</sequence>
<organism evidence="2 3">
    <name type="scientific">Roseovarius pelagicus</name>
    <dbReference type="NCBI Taxonomy" id="2980108"/>
    <lineage>
        <taxon>Bacteria</taxon>
        <taxon>Pseudomonadati</taxon>
        <taxon>Pseudomonadota</taxon>
        <taxon>Alphaproteobacteria</taxon>
        <taxon>Rhodobacterales</taxon>
        <taxon>Roseobacteraceae</taxon>
        <taxon>Roseovarius</taxon>
    </lineage>
</organism>
<gene>
    <name evidence="2" type="ORF">N7U68_00650</name>
</gene>
<dbReference type="Proteomes" id="UP001064087">
    <property type="component" value="Plasmid unnamed2"/>
</dbReference>
<dbReference type="Pfam" id="PF02348">
    <property type="entry name" value="CTP_transf_3"/>
    <property type="match status" value="1"/>
</dbReference>
<dbReference type="InterPro" id="IPR029044">
    <property type="entry name" value="Nucleotide-diphossugar_trans"/>
</dbReference>
<keyword evidence="2" id="KW-0614">Plasmid</keyword>
<dbReference type="InterPro" id="IPR003329">
    <property type="entry name" value="Cytidylyl_trans"/>
</dbReference>
<name>A0ABY6D707_9RHOB</name>
<keyword evidence="3" id="KW-1185">Reference proteome</keyword>
<dbReference type="RefSeq" id="WP_263046631.1">
    <property type="nucleotide sequence ID" value="NZ_CP106737.1"/>
</dbReference>
<accession>A0ABY6D707</accession>
<evidence type="ECO:0000313" key="2">
    <source>
        <dbReference type="EMBL" id="UXX81405.1"/>
    </source>
</evidence>
<evidence type="ECO:0000313" key="3">
    <source>
        <dbReference type="Proteomes" id="UP001064087"/>
    </source>
</evidence>
<feature type="compositionally biased region" description="Polar residues" evidence="1">
    <location>
        <begin position="197"/>
        <end position="216"/>
    </location>
</feature>
<dbReference type="EMBL" id="CP106737">
    <property type="protein sequence ID" value="UXX81405.1"/>
    <property type="molecule type" value="Genomic_DNA"/>
</dbReference>
<dbReference type="GO" id="GO:0016779">
    <property type="term" value="F:nucleotidyltransferase activity"/>
    <property type="evidence" value="ECO:0007669"/>
    <property type="project" value="UniProtKB-KW"/>
</dbReference>
<dbReference type="Gene3D" id="3.90.550.10">
    <property type="entry name" value="Spore Coat Polysaccharide Biosynthesis Protein SpsA, Chain A"/>
    <property type="match status" value="1"/>
</dbReference>